<organism evidence="1 2">
    <name type="scientific">Anaerococcus lactolyticus ATCC 51172</name>
    <dbReference type="NCBI Taxonomy" id="525254"/>
    <lineage>
        <taxon>Bacteria</taxon>
        <taxon>Bacillati</taxon>
        <taxon>Bacillota</taxon>
        <taxon>Tissierellia</taxon>
        <taxon>Tissierellales</taxon>
        <taxon>Peptoniphilaceae</taxon>
        <taxon>Anaerococcus</taxon>
    </lineage>
</organism>
<keyword evidence="2" id="KW-1185">Reference proteome</keyword>
<comment type="caution">
    <text evidence="1">The sequence shown here is derived from an EMBL/GenBank/DDBJ whole genome shotgun (WGS) entry which is preliminary data.</text>
</comment>
<sequence>MEERKFEKYQEEYEIRGMTKYRSDFLEERGEEICDELKYELENRDEEDYNICDVISDLSTGYVDIMNEDLIDSIGDLYWDGFYEETMSQVGSQGDLINDIQMCQGDAYSYCLYNNLDTVVKNIVYDKLYDLGINVNEMIEYAPITEGVDERIKDIDNNLTIKELHQEIDDVISDLCKELELEVDKERSR</sequence>
<evidence type="ECO:0000313" key="1">
    <source>
        <dbReference type="EMBL" id="EEI87067.1"/>
    </source>
</evidence>
<dbReference type="HOGENOM" id="CLU_1431851_0_0_9"/>
<evidence type="ECO:0000313" key="2">
    <source>
        <dbReference type="Proteomes" id="UP000005984"/>
    </source>
</evidence>
<dbReference type="EMBL" id="ABYO01000016">
    <property type="protein sequence ID" value="EEI87067.1"/>
    <property type="molecule type" value="Genomic_DNA"/>
</dbReference>
<dbReference type="STRING" id="525254.HMPREF0072_0300"/>
<dbReference type="RefSeq" id="WP_004827408.1">
    <property type="nucleotide sequence ID" value="NZ_GG666045.1"/>
</dbReference>
<name>C2BD80_9FIRM</name>
<gene>
    <name evidence="1" type="ORF">HMPREF0072_0300</name>
</gene>
<protein>
    <submittedName>
        <fullName evidence="1">Uncharacterized protein</fullName>
    </submittedName>
</protein>
<reference evidence="1 2" key="1">
    <citation type="submission" date="2008-10" db="EMBL/GenBank/DDBJ databases">
        <authorList>
            <person name="Qin X."/>
            <person name="Bachman B."/>
            <person name="Battles P."/>
            <person name="Bell A."/>
            <person name="Bess C."/>
            <person name="Bickham C."/>
            <person name="Chaboub L."/>
            <person name="Chen D."/>
            <person name="Coyle M."/>
            <person name="Deiros D.R."/>
            <person name="Dinh H."/>
            <person name="Forbes L."/>
            <person name="Fowler G."/>
            <person name="Francisco L."/>
            <person name="Fu Q."/>
            <person name="Gubbala S."/>
            <person name="Hale W."/>
            <person name="Han Y."/>
            <person name="Hemphill L."/>
            <person name="Highlander S.K."/>
            <person name="Hirani K."/>
            <person name="Hogues M."/>
            <person name="Jackson L."/>
            <person name="Jakkamsetti A."/>
            <person name="Javaid M."/>
            <person name="Jiang H."/>
            <person name="Korchina V."/>
            <person name="Kovar C."/>
            <person name="Lara F."/>
            <person name="Lee S."/>
            <person name="Mata R."/>
            <person name="Mathew T."/>
            <person name="Moen C."/>
            <person name="Morales K."/>
            <person name="Munidasa M."/>
            <person name="Nazareth L."/>
            <person name="Ngo R."/>
            <person name="Nguyen L."/>
            <person name="Okwuonu G."/>
            <person name="Ongeri F."/>
            <person name="Patil S."/>
            <person name="Petrosino J."/>
            <person name="Pham C."/>
            <person name="Pham P."/>
            <person name="Pu L.-L."/>
            <person name="Puazo M."/>
            <person name="Raj R."/>
            <person name="Reid J."/>
            <person name="Rouhana J."/>
            <person name="Saada N."/>
            <person name="Shang Y."/>
            <person name="Simmons D."/>
            <person name="Thornton R."/>
            <person name="Warren J."/>
            <person name="Weissenberger G."/>
            <person name="Zhang J."/>
            <person name="Zhang L."/>
            <person name="Zhou C."/>
            <person name="Zhu D."/>
            <person name="Muzny D."/>
            <person name="Worley K."/>
            <person name="Gibbs R."/>
        </authorList>
    </citation>
    <scope>NUCLEOTIDE SEQUENCE [LARGE SCALE GENOMIC DNA]</scope>
    <source>
        <strain evidence="1 2">ATCC 51172</strain>
    </source>
</reference>
<proteinExistence type="predicted"/>
<dbReference type="Proteomes" id="UP000005984">
    <property type="component" value="Unassembled WGS sequence"/>
</dbReference>
<dbReference type="AlphaFoldDB" id="C2BD80"/>
<accession>C2BD80</accession>